<dbReference type="Gene3D" id="1.10.10.10">
    <property type="entry name" value="Winged helix-like DNA-binding domain superfamily/Winged helix DNA-binding domain"/>
    <property type="match status" value="1"/>
</dbReference>
<keyword evidence="2" id="KW-1185">Reference proteome</keyword>
<dbReference type="Pfam" id="PF04255">
    <property type="entry name" value="DUF433"/>
    <property type="match status" value="1"/>
</dbReference>
<organism evidence="1 2">
    <name type="scientific">Mucilaginibacter calamicampi</name>
    <dbReference type="NCBI Taxonomy" id="1302352"/>
    <lineage>
        <taxon>Bacteria</taxon>
        <taxon>Pseudomonadati</taxon>
        <taxon>Bacteroidota</taxon>
        <taxon>Sphingobacteriia</taxon>
        <taxon>Sphingobacteriales</taxon>
        <taxon>Sphingobacteriaceae</taxon>
        <taxon>Mucilaginibacter</taxon>
    </lineage>
</organism>
<dbReference type="SUPFAM" id="SSF46689">
    <property type="entry name" value="Homeodomain-like"/>
    <property type="match status" value="1"/>
</dbReference>
<dbReference type="InterPro" id="IPR036388">
    <property type="entry name" value="WH-like_DNA-bd_sf"/>
</dbReference>
<evidence type="ECO:0000313" key="2">
    <source>
        <dbReference type="Proteomes" id="UP001596958"/>
    </source>
</evidence>
<dbReference type="RefSeq" id="WP_377101763.1">
    <property type="nucleotide sequence ID" value="NZ_JBHTHU010000020.1"/>
</dbReference>
<dbReference type="InterPro" id="IPR009057">
    <property type="entry name" value="Homeodomain-like_sf"/>
</dbReference>
<comment type="caution">
    <text evidence="1">The sequence shown here is derived from an EMBL/GenBank/DDBJ whole genome shotgun (WGS) entry which is preliminary data.</text>
</comment>
<name>A0ABW2Z470_9SPHI</name>
<dbReference type="InterPro" id="IPR007367">
    <property type="entry name" value="DUF433"/>
</dbReference>
<evidence type="ECO:0000313" key="1">
    <source>
        <dbReference type="EMBL" id="MFD0751505.1"/>
    </source>
</evidence>
<reference evidence="2" key="1">
    <citation type="journal article" date="2019" name="Int. J. Syst. Evol. Microbiol.">
        <title>The Global Catalogue of Microorganisms (GCM) 10K type strain sequencing project: providing services to taxonomists for standard genome sequencing and annotation.</title>
        <authorList>
            <consortium name="The Broad Institute Genomics Platform"/>
            <consortium name="The Broad Institute Genome Sequencing Center for Infectious Disease"/>
            <person name="Wu L."/>
            <person name="Ma J."/>
        </authorList>
    </citation>
    <scope>NUCLEOTIDE SEQUENCE [LARGE SCALE GENOMIC DNA]</scope>
    <source>
        <strain evidence="2">CCUG 63418</strain>
    </source>
</reference>
<accession>A0ABW2Z470</accession>
<sequence>MPQVDYKEYIEVIPEIRFGKPVLKGTRITVYDVLQWLASGMNHEAIIADFPQLNEEKILACLSYAANKERIIKVA</sequence>
<dbReference type="Proteomes" id="UP001596958">
    <property type="component" value="Unassembled WGS sequence"/>
</dbReference>
<gene>
    <name evidence="1" type="ORF">ACFQZS_15240</name>
</gene>
<dbReference type="PANTHER" id="PTHR34849:SF5">
    <property type="entry name" value="SSL2733 PROTEIN"/>
    <property type="match status" value="1"/>
</dbReference>
<proteinExistence type="predicted"/>
<dbReference type="PANTHER" id="PTHR34849">
    <property type="entry name" value="SSL5025 PROTEIN"/>
    <property type="match status" value="1"/>
</dbReference>
<protein>
    <submittedName>
        <fullName evidence="1">DUF433 domain-containing protein</fullName>
    </submittedName>
</protein>
<dbReference type="EMBL" id="JBHTHU010000020">
    <property type="protein sequence ID" value="MFD0751505.1"/>
    <property type="molecule type" value="Genomic_DNA"/>
</dbReference>